<dbReference type="EMBL" id="CP003614">
    <property type="protein sequence ID" value="AFZ07779.1"/>
    <property type="molecule type" value="Genomic_DNA"/>
</dbReference>
<dbReference type="KEGG" id="oni:Osc7112_3403"/>
<dbReference type="eggNOG" id="ENOG502Z9DM">
    <property type="taxonomic scope" value="Bacteria"/>
</dbReference>
<gene>
    <name evidence="1" type="ORF">Osc7112_3403</name>
</gene>
<proteinExistence type="predicted"/>
<dbReference type="AlphaFoldDB" id="K9VJT3"/>
<dbReference type="RefSeq" id="WP_015177044.1">
    <property type="nucleotide sequence ID" value="NC_019729.1"/>
</dbReference>
<organism evidence="1 2">
    <name type="scientific">Phormidium nigroviride PCC 7112</name>
    <dbReference type="NCBI Taxonomy" id="179408"/>
    <lineage>
        <taxon>Bacteria</taxon>
        <taxon>Bacillati</taxon>
        <taxon>Cyanobacteriota</taxon>
        <taxon>Cyanophyceae</taxon>
        <taxon>Oscillatoriophycideae</taxon>
        <taxon>Oscillatoriales</taxon>
        <taxon>Oscillatoriaceae</taxon>
        <taxon>Phormidium</taxon>
    </lineage>
</organism>
<name>K9VJT3_9CYAN</name>
<dbReference type="Proteomes" id="UP000010478">
    <property type="component" value="Chromosome"/>
</dbReference>
<dbReference type="STRING" id="179408.Osc7112_3403"/>
<evidence type="ECO:0008006" key="3">
    <source>
        <dbReference type="Google" id="ProtNLM"/>
    </source>
</evidence>
<keyword evidence="2" id="KW-1185">Reference proteome</keyword>
<dbReference type="PATRIC" id="fig|179408.3.peg.4185"/>
<dbReference type="OrthoDB" id="452395at2"/>
<evidence type="ECO:0000313" key="1">
    <source>
        <dbReference type="EMBL" id="AFZ07779.1"/>
    </source>
</evidence>
<sequence length="253" mass="29236">MKTLFLAWQSPGRGSWFPIGRLTFNGKEYQFNYTNGVLEAKLKCGFLPLPSFPDFNNVYTSQKLFSLFSNRVMARSRPDYPEFVQWLNIPEHEHDLIALLARSGGKRVTDKFEVFPYPEPDENGRCCIHFFADGLRYLSKSAIERINRLQVGELLYLAHEFQNPRASRLLLCTKDHWIVGYCQRYLVDDIFEIISQHPELVSVEVDRLNQPPTPLQFRLLCKMTADCQQGFRPFQGRMYQPVSSDVLAASAIG</sequence>
<dbReference type="HOGENOM" id="CLU_088912_0_0_3"/>
<reference evidence="1 2" key="1">
    <citation type="submission" date="2012-05" db="EMBL/GenBank/DDBJ databases">
        <title>Finished chromosome of genome of Oscillatoria sp. PCC 7112.</title>
        <authorList>
            <consortium name="US DOE Joint Genome Institute"/>
            <person name="Gugger M."/>
            <person name="Coursin T."/>
            <person name="Rippka R."/>
            <person name="Tandeau De Marsac N."/>
            <person name="Huntemann M."/>
            <person name="Wei C.-L."/>
            <person name="Han J."/>
            <person name="Detter J.C."/>
            <person name="Han C."/>
            <person name="Tapia R."/>
            <person name="Davenport K."/>
            <person name="Daligault H."/>
            <person name="Erkkila T."/>
            <person name="Gu W."/>
            <person name="Munk A.C.C."/>
            <person name="Teshima H."/>
            <person name="Xu Y."/>
            <person name="Chain P."/>
            <person name="Chen A."/>
            <person name="Krypides N."/>
            <person name="Mavromatis K."/>
            <person name="Markowitz V."/>
            <person name="Szeto E."/>
            <person name="Ivanova N."/>
            <person name="Mikhailova N."/>
            <person name="Ovchinnikova G."/>
            <person name="Pagani I."/>
            <person name="Pati A."/>
            <person name="Goodwin L."/>
            <person name="Peters L."/>
            <person name="Pitluck S."/>
            <person name="Woyke T."/>
            <person name="Kerfeld C."/>
        </authorList>
    </citation>
    <scope>NUCLEOTIDE SEQUENCE [LARGE SCALE GENOMIC DNA]</scope>
    <source>
        <strain evidence="1 2">PCC 7112</strain>
    </source>
</reference>
<accession>K9VJT3</accession>
<protein>
    <recommendedName>
        <fullName evidence="3">HIRAN domain-containing protein</fullName>
    </recommendedName>
</protein>
<evidence type="ECO:0000313" key="2">
    <source>
        <dbReference type="Proteomes" id="UP000010478"/>
    </source>
</evidence>